<keyword evidence="2" id="KW-1133">Transmembrane helix</keyword>
<dbReference type="InterPro" id="IPR003869">
    <property type="entry name" value="Polysac_CapD-like"/>
</dbReference>
<proteinExistence type="inferred from homology"/>
<dbReference type="Proteomes" id="UP001214250">
    <property type="component" value="Chromosome 2"/>
</dbReference>
<dbReference type="InterPro" id="IPR036291">
    <property type="entry name" value="NAD(P)-bd_dom_sf"/>
</dbReference>
<dbReference type="RefSeq" id="WP_274154002.1">
    <property type="nucleotide sequence ID" value="NZ_CP117812.1"/>
</dbReference>
<sequence>MCFTFYIAFIIRFDEKLPEYIHIYFKTLPFLIAIVFGTFIPMRQLSGMWRYYSIHDVWKTVLACFIAILIFSVLIKGEVFYKGSFSRTVLIAEFILLTGWCTGSRAFIRAFREKRRSYILKRREYISRVMICGSSLEADTLIRSCSKHFNGLFCGVFTEETDLAGRSIHGVPIYTGTYESLIQKVKNWDITDLHLLDPYNKPQAINDLLDLAAKAGISPKFRTIPSLKDLASGEISTSMIRDVDVIDLLGRDEAQLDRTKTSVLIKGHKILITGAGGSIGSELCRQILSYEPKLIVLFESSEIALYTIEKELRGQYPKAIIVPIAGDIRYKEEIKAAINKVNGIDLIYHAAAYKHVPLMESNPSAAFRNNVIGTSNLANIAEEMKVKRFVMISSDKAVRPSNIMGSTKRIAERILQEREFKGTEFVAVRFGNVLGSSGSVIPLFKKQIKEGKSITVTSPEMRRFFMTIPEAVDLVLMSGAIAQPSQIMVLEMGEAVKIYDLAVRLIELSGLTPHEDIKIEFCGLRPGEKEYEEILTEDENVIETEYDRIWLMQKDQNKQRGQSIDLNRIKELISINDLQEFKNLIHEYVPENTIK</sequence>
<dbReference type="Gene3D" id="3.40.50.720">
    <property type="entry name" value="NAD(P)-binding Rossmann-like Domain"/>
    <property type="match status" value="2"/>
</dbReference>
<accession>A0ABY7W0Z6</accession>
<feature type="transmembrane region" description="Helical" evidence="2">
    <location>
        <begin position="60"/>
        <end position="77"/>
    </location>
</feature>
<reference evidence="4 5" key="1">
    <citation type="submission" date="2023-02" db="EMBL/GenBank/DDBJ databases">
        <title>Genome sequence of Lentisphaera profundi SAORIC-696.</title>
        <authorList>
            <person name="Kim e."/>
            <person name="Cho J.-C."/>
            <person name="Choi A."/>
            <person name="Kang I."/>
        </authorList>
    </citation>
    <scope>NUCLEOTIDE SEQUENCE [LARGE SCALE GENOMIC DNA]</scope>
    <source>
        <strain evidence="4 5">SAORIC-696</strain>
    </source>
</reference>
<dbReference type="InterPro" id="IPR051203">
    <property type="entry name" value="Polysaccharide_Synthase-Rel"/>
</dbReference>
<dbReference type="PANTHER" id="PTHR43318:SF1">
    <property type="entry name" value="POLYSACCHARIDE BIOSYNTHESIS PROTEIN EPSC-RELATED"/>
    <property type="match status" value="1"/>
</dbReference>
<dbReference type="Pfam" id="PF13727">
    <property type="entry name" value="CoA_binding_3"/>
    <property type="match status" value="1"/>
</dbReference>
<evidence type="ECO:0000313" key="5">
    <source>
        <dbReference type="Proteomes" id="UP001214250"/>
    </source>
</evidence>
<dbReference type="EMBL" id="CP117812">
    <property type="protein sequence ID" value="WDE99143.1"/>
    <property type="molecule type" value="Genomic_DNA"/>
</dbReference>
<keyword evidence="5" id="KW-1185">Reference proteome</keyword>
<keyword evidence="2" id="KW-0812">Transmembrane</keyword>
<protein>
    <submittedName>
        <fullName evidence="4">Nucleoside-diphosphate sugar epimerase/dehydratase</fullName>
    </submittedName>
</protein>
<evidence type="ECO:0000313" key="4">
    <source>
        <dbReference type="EMBL" id="WDE99143.1"/>
    </source>
</evidence>
<evidence type="ECO:0000256" key="2">
    <source>
        <dbReference type="SAM" id="Phobius"/>
    </source>
</evidence>
<feature type="transmembrane region" description="Helical" evidence="2">
    <location>
        <begin position="20"/>
        <end position="40"/>
    </location>
</feature>
<dbReference type="CDD" id="cd05237">
    <property type="entry name" value="UDP_invert_4-6DH_SDR_e"/>
    <property type="match status" value="1"/>
</dbReference>
<keyword evidence="2" id="KW-0472">Membrane</keyword>
<organism evidence="4 5">
    <name type="scientific">Lentisphaera profundi</name>
    <dbReference type="NCBI Taxonomy" id="1658616"/>
    <lineage>
        <taxon>Bacteria</taxon>
        <taxon>Pseudomonadati</taxon>
        <taxon>Lentisphaerota</taxon>
        <taxon>Lentisphaeria</taxon>
        <taxon>Lentisphaerales</taxon>
        <taxon>Lentisphaeraceae</taxon>
        <taxon>Lentisphaera</taxon>
    </lineage>
</organism>
<evidence type="ECO:0000259" key="3">
    <source>
        <dbReference type="Pfam" id="PF02719"/>
    </source>
</evidence>
<evidence type="ECO:0000256" key="1">
    <source>
        <dbReference type="ARBA" id="ARBA00007430"/>
    </source>
</evidence>
<comment type="similarity">
    <text evidence="1">Belongs to the polysaccharide synthase family.</text>
</comment>
<dbReference type="PANTHER" id="PTHR43318">
    <property type="entry name" value="UDP-N-ACETYLGLUCOSAMINE 4,6-DEHYDRATASE"/>
    <property type="match status" value="1"/>
</dbReference>
<dbReference type="SUPFAM" id="SSF51735">
    <property type="entry name" value="NAD(P)-binding Rossmann-fold domains"/>
    <property type="match status" value="1"/>
</dbReference>
<name>A0ABY7W0Z6_9BACT</name>
<feature type="transmembrane region" description="Helical" evidence="2">
    <location>
        <begin position="89"/>
        <end position="108"/>
    </location>
</feature>
<feature type="domain" description="Polysaccharide biosynthesis protein CapD-like" evidence="3">
    <location>
        <begin position="270"/>
        <end position="552"/>
    </location>
</feature>
<gene>
    <name evidence="4" type="ORF">PQO03_15010</name>
</gene>
<dbReference type="Pfam" id="PF02719">
    <property type="entry name" value="Polysacc_synt_2"/>
    <property type="match status" value="1"/>
</dbReference>